<dbReference type="AlphaFoldDB" id="A0A3D8J6U9"/>
<dbReference type="Proteomes" id="UP000256424">
    <property type="component" value="Unassembled WGS sequence"/>
</dbReference>
<comment type="caution">
    <text evidence="1">The sequence shown here is derived from an EMBL/GenBank/DDBJ whole genome shotgun (WGS) entry which is preliminary data.</text>
</comment>
<accession>A0A3D8J6U9</accession>
<sequence>MRLGKALDILYGTLLNDPYISCFHGMASTVHGGNVRDSHIKQESLQGALFFAVDKCDIAEAVKQGVYGIVFEGKADITDNEIAWINVEDIHASIKRLVRYLIGESESHVMLVSKLELYILKSIAPHLAICDANSLPDSLQFFYTHYKLHSSEELDCKNASAFSHFVFASIESLQEIDIPKIYSYYYKMTFQDTEPDVITIRKNNDTIFKLFSFNLLESKIIYRGLSYVLGIPFIFLPFVKSVLALLEWTLLHECESPGRNVSHAPTLFSQDSNISKLCSYNLKSLQHFELFEIVRHRHLSCNSSAYKTLIFCKNPEVLALSRWGVQDFYFSKEAMQIMQKVLPRIHEPSVDLLLAEYFDLQAAHLRLLSLFPHGHTFGKNRAKSNLNHSKLTFAHYKHLYQILYKAPFDIAIIYGVSKVEFARIESLNKTIINVPKGQQYFFEINDNMQQ</sequence>
<dbReference type="OrthoDB" id="5338390at2"/>
<keyword evidence="2" id="KW-1185">Reference proteome</keyword>
<organism evidence="1 2">
    <name type="scientific">Helicobacter aurati</name>
    <dbReference type="NCBI Taxonomy" id="137778"/>
    <lineage>
        <taxon>Bacteria</taxon>
        <taxon>Pseudomonadati</taxon>
        <taxon>Campylobacterota</taxon>
        <taxon>Epsilonproteobacteria</taxon>
        <taxon>Campylobacterales</taxon>
        <taxon>Helicobacteraceae</taxon>
        <taxon>Helicobacter</taxon>
    </lineage>
</organism>
<proteinExistence type="predicted"/>
<dbReference type="EMBL" id="NXLW01000006">
    <property type="protein sequence ID" value="RDU72551.1"/>
    <property type="molecule type" value="Genomic_DNA"/>
</dbReference>
<evidence type="ECO:0000313" key="2">
    <source>
        <dbReference type="Proteomes" id="UP000256424"/>
    </source>
</evidence>
<dbReference type="RefSeq" id="WP_104763536.1">
    <property type="nucleotide sequence ID" value="NZ_FZPM01000025.1"/>
</dbReference>
<evidence type="ECO:0000313" key="1">
    <source>
        <dbReference type="EMBL" id="RDU72551.1"/>
    </source>
</evidence>
<protein>
    <submittedName>
        <fullName evidence="1">Uncharacterized protein</fullName>
    </submittedName>
</protein>
<reference evidence="1 2" key="1">
    <citation type="submission" date="2018-04" db="EMBL/GenBank/DDBJ databases">
        <title>Novel Campyloabacter and Helicobacter Species and Strains.</title>
        <authorList>
            <person name="Mannion A.J."/>
            <person name="Shen Z."/>
            <person name="Fox J.G."/>
        </authorList>
    </citation>
    <scope>NUCLEOTIDE SEQUENCE [LARGE SCALE GENOMIC DNA]</scope>
    <source>
        <strain evidence="1 2">MIT 97-5075</strain>
    </source>
</reference>
<gene>
    <name evidence="1" type="ORF">CQA66_04395</name>
</gene>
<name>A0A3D8J6U9_9HELI</name>